<dbReference type="Proteomes" id="UP000652219">
    <property type="component" value="Unassembled WGS sequence"/>
</dbReference>
<feature type="region of interest" description="Disordered" evidence="1">
    <location>
        <begin position="40"/>
        <end position="88"/>
    </location>
</feature>
<proteinExistence type="predicted"/>
<dbReference type="AlphaFoldDB" id="A0A8H6MW35"/>
<reference evidence="2 3" key="1">
    <citation type="journal article" date="2020" name="Phytopathology">
        <title>Genome Sequence Resources of Colletotrichum truncatum, C. plurivorum, C. musicola, and C. sojae: Four Species Pathogenic to Soybean (Glycine max).</title>
        <authorList>
            <person name="Rogerio F."/>
            <person name="Boufleur T.R."/>
            <person name="Ciampi-Guillardi M."/>
            <person name="Sukno S.A."/>
            <person name="Thon M.R."/>
            <person name="Massola Junior N.S."/>
            <person name="Baroncelli R."/>
        </authorList>
    </citation>
    <scope>NUCLEOTIDE SEQUENCE [LARGE SCALE GENOMIC DNA]</scope>
    <source>
        <strain evidence="2 3">LFN0009</strain>
    </source>
</reference>
<evidence type="ECO:0000256" key="1">
    <source>
        <dbReference type="SAM" id="MobiDB-lite"/>
    </source>
</evidence>
<protein>
    <submittedName>
        <fullName evidence="2">Uncharacterized protein</fullName>
    </submittedName>
</protein>
<accession>A0A8H6MW35</accession>
<sequence>MNRTEMNPREDPEKPESGRLAPRCSRDKCRAFRGAGMVRTRATPGCPQCGPEDVDHVRPENGAGSLDGPNYLRGRSAEAPSSGVSRTCDARDGVRWDDASGTVVVGAILT</sequence>
<feature type="region of interest" description="Disordered" evidence="1">
    <location>
        <begin position="1"/>
        <end position="22"/>
    </location>
</feature>
<gene>
    <name evidence="2" type="ORF">CSOJ01_06364</name>
</gene>
<evidence type="ECO:0000313" key="2">
    <source>
        <dbReference type="EMBL" id="KAF6810423.1"/>
    </source>
</evidence>
<name>A0A8H6MW35_9PEZI</name>
<keyword evidence="3" id="KW-1185">Reference proteome</keyword>
<feature type="compositionally biased region" description="Basic and acidic residues" evidence="1">
    <location>
        <begin position="1"/>
        <end position="17"/>
    </location>
</feature>
<organism evidence="2 3">
    <name type="scientific">Colletotrichum sojae</name>
    <dbReference type="NCBI Taxonomy" id="2175907"/>
    <lineage>
        <taxon>Eukaryota</taxon>
        <taxon>Fungi</taxon>
        <taxon>Dikarya</taxon>
        <taxon>Ascomycota</taxon>
        <taxon>Pezizomycotina</taxon>
        <taxon>Sordariomycetes</taxon>
        <taxon>Hypocreomycetidae</taxon>
        <taxon>Glomerellales</taxon>
        <taxon>Glomerellaceae</taxon>
        <taxon>Colletotrichum</taxon>
        <taxon>Colletotrichum orchidearum species complex</taxon>
    </lineage>
</organism>
<dbReference type="EMBL" id="WIGN01000087">
    <property type="protein sequence ID" value="KAF6810423.1"/>
    <property type="molecule type" value="Genomic_DNA"/>
</dbReference>
<evidence type="ECO:0000313" key="3">
    <source>
        <dbReference type="Proteomes" id="UP000652219"/>
    </source>
</evidence>
<comment type="caution">
    <text evidence="2">The sequence shown here is derived from an EMBL/GenBank/DDBJ whole genome shotgun (WGS) entry which is preliminary data.</text>
</comment>